<feature type="signal peptide" evidence="1">
    <location>
        <begin position="1"/>
        <end position="23"/>
    </location>
</feature>
<dbReference type="Pfam" id="PF13860">
    <property type="entry name" value="FlgD_ig"/>
    <property type="match status" value="1"/>
</dbReference>
<evidence type="ECO:0000313" key="5">
    <source>
        <dbReference type="Proteomes" id="UP000696931"/>
    </source>
</evidence>
<reference evidence="4" key="1">
    <citation type="submission" date="2020-07" db="EMBL/GenBank/DDBJ databases">
        <title>Huge and variable diversity of episymbiotic CPR bacteria and DPANN archaea in groundwater ecosystems.</title>
        <authorList>
            <person name="He C.Y."/>
            <person name="Keren R."/>
            <person name="Whittaker M."/>
            <person name="Farag I.F."/>
            <person name="Doudna J."/>
            <person name="Cate J.H.D."/>
            <person name="Banfield J.F."/>
        </authorList>
    </citation>
    <scope>NUCLEOTIDE SEQUENCE</scope>
    <source>
        <strain evidence="4">NC_groundwater_1813_Pr3_B-0.1um_71_17</strain>
    </source>
</reference>
<name>A0A933W4H0_UNCEI</name>
<dbReference type="Pfam" id="PF13229">
    <property type="entry name" value="Beta_helix"/>
    <property type="match status" value="2"/>
</dbReference>
<gene>
    <name evidence="4" type="ORF">HZA61_16200</name>
</gene>
<dbReference type="Gene3D" id="2.60.40.4070">
    <property type="match status" value="1"/>
</dbReference>
<protein>
    <submittedName>
        <fullName evidence="4">T9SS type A sorting domain-containing protein</fullName>
    </submittedName>
</protein>
<evidence type="ECO:0000259" key="2">
    <source>
        <dbReference type="Pfam" id="PF13229"/>
    </source>
</evidence>
<accession>A0A933W4H0</accession>
<feature type="domain" description="Right handed beta helix" evidence="2">
    <location>
        <begin position="548"/>
        <end position="653"/>
    </location>
</feature>
<dbReference type="GO" id="GO:0000272">
    <property type="term" value="P:polysaccharide catabolic process"/>
    <property type="evidence" value="ECO:0007669"/>
    <property type="project" value="InterPro"/>
</dbReference>
<sequence>MRSFRIALLAAAVFLLTASSAFAQTISITSNVTSNTTWGPTGTVVGSTFWVKNSISIGAGVTLTIQPGVVVKFNPGAQLAVNGAIQAVGTAGSNIYFTSIKDDNNPAGDTNGDGNATAPAAADWNSIVFADATVDGSSALTWCDVRYAGSSSYAALTFLSCSHNVTNCFVRKSYYGIDCQGSAAPTVASTSIEAATLTPIVLDFTAAPLFSSLVFSTANNGYDAIGLRGATLTSAASLPKRGATVGVNPVTNVTYVLLGSLTIGSGGSLTVSPGVVIKPIAYYSILVNSGGNLTMNGTAAAGDTITITSIHDDNFGSPGDTDNNGSIQAPNRGDWNQVVFAQGATGSLQRCRLKFGSNAGTVGMVQMTNNNIGISNSLLSDCGHGVALFGTSSPAISNVAINNCSSTPILQSVAATPVYTSLSFLANAITAIGLHGEDVTVNSALHQQNVAGYTNLTYYIMNSSLHILNGVTLTIDPGVVIKNQISGGGIVCDGALVADGTPAAPIVFTSLYDDQVGTPQDTNGDGATTTPGSGNWQYIRFTGTSNDATSILDNCRVTYGGYYTGDSWPTGLWITSASPRITNSTFFKTPYGIRVDGDSAPIIDGNTFDNITNAPIVMSVLSDPQISTNNTYTTNGYNALALLSETLSQNCRIRYRPNVGNPASPTFAYLPTGTITIASGVTLAVDPQVVLKPTGAYSLFNVNGALNIVGSNNTTGRVFITSRRDDALAGDTTPTDSNTPQAGDWGTIDFNDTSVDAACVVRNVLFQFCGSGNANGVLGTNSASPRFARLEFFQIRTAFTIAGTSAPSLDSLNILNCQQLPIVVSLVSNPTYGNVITFANSQYLALGILGETVAQDVRTRVGKIGPYSNLNYVPSTTITIAFGAKWTIDPGVVIKFGRIFNDPTGTYVAVDGAVSAIGKPDSLIIFTSLADDQFGQDVMGDGAATTPTPAHWQGFYLSAVSNDLVNRFDHCRFRYGGYSEGVLNLVSAGPTLNNCIFTRNHTAPAYIKGASTPTFNNCDFDSTTAVGYGTPVFLSLVSEPVFNNCRFLGNWYTALGVINESIAQDVLWKIRAVAGRQNMPYFMNGQVTVGLGATLSMQPGVQVKGYGGSSILVQRAFQAEGRTQPDSMIVFTSWKDDFYGGDSNADGAASSPSFGDWGYVQIDGTAIDPQVRFRNCVFRYGGSGTSYGAIRCVNSSPSIDSTLFAYNATGITVEGSSNPTIHGCSLYGQQYSAINNTGNAFCVSADGNWWGAPSGPNDASATADLCGLGTNAGLGDAVSNNVDYTPFATSGIQNPLLGDISLNGVVLAYDASLALQYAVSAISLSPLQKLVGDVSGSLGVTAFDGSLILQWVAGAIPAFPAAATGAHEAPDGALAARRFVERATGSFAVSLGDAVREGAEWVVPVHVTGDAPGYALELRLEDGDASLLSGFEPANGGALKASRVDGSTAAVAMAVLEPFASGTVATLRFTAGDEPFHVPALTLARVNEVAASSGGTPVAPRLSLLGHPSPNPAKGPATIQLTIGTADRSAAAQVSIVDVAGRHVRTLAHAPLGAGLHTLTWDLARDDGSAAASGLYFVRARVGASSFTQRLVVVR</sequence>
<dbReference type="InterPro" id="IPR039448">
    <property type="entry name" value="Beta_helix"/>
</dbReference>
<evidence type="ECO:0000259" key="3">
    <source>
        <dbReference type="Pfam" id="PF13860"/>
    </source>
</evidence>
<dbReference type="InterPro" id="IPR006626">
    <property type="entry name" value="PbH1"/>
</dbReference>
<proteinExistence type="predicted"/>
<organism evidence="4 5">
    <name type="scientific">Eiseniibacteriota bacterium</name>
    <dbReference type="NCBI Taxonomy" id="2212470"/>
    <lineage>
        <taxon>Bacteria</taxon>
        <taxon>Candidatus Eiseniibacteriota</taxon>
    </lineage>
</organism>
<dbReference type="InterPro" id="IPR012334">
    <property type="entry name" value="Pectin_lyas_fold"/>
</dbReference>
<dbReference type="EMBL" id="JACRIW010000115">
    <property type="protein sequence ID" value="MBI5171028.1"/>
    <property type="molecule type" value="Genomic_DNA"/>
</dbReference>
<dbReference type="PANTHER" id="PTHR41339:SF1">
    <property type="entry name" value="SECRETED PROTEIN"/>
    <property type="match status" value="1"/>
</dbReference>
<feature type="domain" description="Right handed beta helix" evidence="2">
    <location>
        <begin position="962"/>
        <end position="1058"/>
    </location>
</feature>
<dbReference type="SMART" id="SM00710">
    <property type="entry name" value="PbH1"/>
    <property type="match status" value="7"/>
</dbReference>
<feature type="chain" id="PRO_5037300502" evidence="1">
    <location>
        <begin position="24"/>
        <end position="1595"/>
    </location>
</feature>
<comment type="caution">
    <text evidence="4">The sequence shown here is derived from an EMBL/GenBank/DDBJ whole genome shotgun (WGS) entry which is preliminary data.</text>
</comment>
<dbReference type="Proteomes" id="UP000696931">
    <property type="component" value="Unassembled WGS sequence"/>
</dbReference>
<dbReference type="SUPFAM" id="SSF51126">
    <property type="entry name" value="Pectin lyase-like"/>
    <property type="match status" value="2"/>
</dbReference>
<feature type="domain" description="FlgD/Vpr Ig-like" evidence="3">
    <location>
        <begin position="1518"/>
        <end position="1580"/>
    </location>
</feature>
<dbReference type="Gene3D" id="1.10.1330.10">
    <property type="entry name" value="Dockerin domain"/>
    <property type="match status" value="1"/>
</dbReference>
<dbReference type="InterPro" id="IPR036439">
    <property type="entry name" value="Dockerin_dom_sf"/>
</dbReference>
<evidence type="ECO:0000313" key="4">
    <source>
        <dbReference type="EMBL" id="MBI5171028.1"/>
    </source>
</evidence>
<evidence type="ECO:0000256" key="1">
    <source>
        <dbReference type="SAM" id="SignalP"/>
    </source>
</evidence>
<dbReference type="NCBIfam" id="TIGR04183">
    <property type="entry name" value="Por_Secre_tail"/>
    <property type="match status" value="1"/>
</dbReference>
<dbReference type="InterPro" id="IPR011050">
    <property type="entry name" value="Pectin_lyase_fold/virulence"/>
</dbReference>
<dbReference type="PANTHER" id="PTHR41339">
    <property type="entry name" value="LIPL48"/>
    <property type="match status" value="1"/>
</dbReference>
<dbReference type="InterPro" id="IPR025965">
    <property type="entry name" value="FlgD/Vpr_Ig-like"/>
</dbReference>
<dbReference type="InterPro" id="IPR026444">
    <property type="entry name" value="Secre_tail"/>
</dbReference>
<dbReference type="Gene3D" id="2.160.20.10">
    <property type="entry name" value="Single-stranded right-handed beta-helix, Pectin lyase-like"/>
    <property type="match status" value="1"/>
</dbReference>
<keyword evidence="1" id="KW-0732">Signal</keyword>